<evidence type="ECO:0000256" key="4">
    <source>
        <dbReference type="ARBA" id="ARBA00023125"/>
    </source>
</evidence>
<dbReference type="InterPro" id="IPR013762">
    <property type="entry name" value="Integrase-like_cat_sf"/>
</dbReference>
<comment type="function">
    <text evidence="1">Site-specific tyrosine recombinase, which acts by catalyzing the cutting and rejoining of the recombining DNA molecules.</text>
</comment>
<dbReference type="PROSITE" id="PS51898">
    <property type="entry name" value="TYR_RECOMBINASE"/>
    <property type="match status" value="1"/>
</dbReference>
<name>A0AAW5C355_9FIRM</name>
<dbReference type="PANTHER" id="PTHR30349">
    <property type="entry name" value="PHAGE INTEGRASE-RELATED"/>
    <property type="match status" value="1"/>
</dbReference>
<dbReference type="Gene3D" id="1.10.150.130">
    <property type="match status" value="1"/>
</dbReference>
<evidence type="ECO:0000313" key="9">
    <source>
        <dbReference type="EMBL" id="MCG4747489.1"/>
    </source>
</evidence>
<dbReference type="EMBL" id="JAKNGE010000025">
    <property type="protein sequence ID" value="MCG4747489.1"/>
    <property type="molecule type" value="Genomic_DNA"/>
</dbReference>
<dbReference type="SUPFAM" id="SSF54171">
    <property type="entry name" value="DNA-binding domain"/>
    <property type="match status" value="1"/>
</dbReference>
<proteinExistence type="inferred from homology"/>
<dbReference type="InterPro" id="IPR016177">
    <property type="entry name" value="DNA-bd_dom_sf"/>
</dbReference>
<dbReference type="Pfam" id="PF14659">
    <property type="entry name" value="Phage_int_SAM_3"/>
    <property type="match status" value="1"/>
</dbReference>
<evidence type="ECO:0000256" key="5">
    <source>
        <dbReference type="ARBA" id="ARBA00023172"/>
    </source>
</evidence>
<keyword evidence="3" id="KW-0229">DNA integration</keyword>
<keyword evidence="5" id="KW-0233">DNA recombination</keyword>
<sequence>MLREGEQYRSDGRYMYRYMDGLGKRCYVYSHKLVPTDKVDEKYESELSLREMEDEIKRDQLDSINGKGAEITFNEQFEQWMGIKSKLSLSTRLNYEHLWKKHIKDTLGIMKLKDIKTSQLKRFFNKLSMEKELSAGTLHLINNIIYPVLQMAVDDDLLRKNYCSGIMKYIEGRKNPKRQALTEEEQRIFIDFLRQSCRYRHHLPLFAVFLGTGMRSSEVCGLCWSDVYFKQDFISVNHTLQYKSVDGKQIFYISAPKTECGDREIPLLPDVKMYLIEQRRYLEVMQIPRDYIVDGYRDFVFLTKNGKPYTNGAINNFLKSIIRDCNTWEKKRAIAENRMPVLLPHFSVHNLRHTFCSRLCSVLHDYKAIQEIMGHSDIRITMNVYNHFTQRDFESTMEELKEKLKIG</sequence>
<reference evidence="9" key="1">
    <citation type="submission" date="2022-01" db="EMBL/GenBank/DDBJ databases">
        <title>Collection of gut derived symbiotic bacterial strains cultured from healthy donors.</title>
        <authorList>
            <person name="Lin H."/>
            <person name="Kohout C."/>
            <person name="Waligurski E."/>
            <person name="Pamer E.G."/>
        </authorList>
    </citation>
    <scope>NUCLEOTIDE SEQUENCE</scope>
    <source>
        <strain evidence="9">DFI.6.55</strain>
    </source>
</reference>
<feature type="domain" description="Core-binding (CB)" evidence="8">
    <location>
        <begin position="71"/>
        <end position="153"/>
    </location>
</feature>
<dbReference type="Gene3D" id="1.10.443.10">
    <property type="entry name" value="Intergrase catalytic core"/>
    <property type="match status" value="1"/>
</dbReference>
<evidence type="ECO:0000259" key="7">
    <source>
        <dbReference type="PROSITE" id="PS51898"/>
    </source>
</evidence>
<dbReference type="GO" id="GO:0003677">
    <property type="term" value="F:DNA binding"/>
    <property type="evidence" value="ECO:0007669"/>
    <property type="project" value="UniProtKB-UniRule"/>
</dbReference>
<dbReference type="Pfam" id="PF02920">
    <property type="entry name" value="Integrase_DNA"/>
    <property type="match status" value="1"/>
</dbReference>
<dbReference type="PANTHER" id="PTHR30349:SF64">
    <property type="entry name" value="PROPHAGE INTEGRASE INTD-RELATED"/>
    <property type="match status" value="1"/>
</dbReference>
<feature type="domain" description="Tyr recombinase" evidence="7">
    <location>
        <begin position="176"/>
        <end position="398"/>
    </location>
</feature>
<dbReference type="InterPro" id="IPR011010">
    <property type="entry name" value="DNA_brk_join_enz"/>
</dbReference>
<dbReference type="Gene3D" id="3.30.160.60">
    <property type="entry name" value="Classic Zinc Finger"/>
    <property type="match status" value="1"/>
</dbReference>
<evidence type="ECO:0000256" key="3">
    <source>
        <dbReference type="ARBA" id="ARBA00022908"/>
    </source>
</evidence>
<dbReference type="Pfam" id="PF00589">
    <property type="entry name" value="Phage_integrase"/>
    <property type="match status" value="1"/>
</dbReference>
<accession>A0AAW5C355</accession>
<comment type="caution">
    <text evidence="9">The sequence shown here is derived from an EMBL/GenBank/DDBJ whole genome shotgun (WGS) entry which is preliminary data.</text>
</comment>
<evidence type="ECO:0000259" key="8">
    <source>
        <dbReference type="PROSITE" id="PS51900"/>
    </source>
</evidence>
<dbReference type="InterPro" id="IPR002104">
    <property type="entry name" value="Integrase_catalytic"/>
</dbReference>
<dbReference type="GO" id="GO:0008907">
    <property type="term" value="F:integrase activity"/>
    <property type="evidence" value="ECO:0007669"/>
    <property type="project" value="InterPro"/>
</dbReference>
<dbReference type="PROSITE" id="PS51900">
    <property type="entry name" value="CB"/>
    <property type="match status" value="1"/>
</dbReference>
<evidence type="ECO:0000256" key="2">
    <source>
        <dbReference type="ARBA" id="ARBA00008857"/>
    </source>
</evidence>
<evidence type="ECO:0000256" key="1">
    <source>
        <dbReference type="ARBA" id="ARBA00003283"/>
    </source>
</evidence>
<dbReference type="InterPro" id="IPR004107">
    <property type="entry name" value="Integrase_SAM-like_N"/>
</dbReference>
<keyword evidence="4 6" id="KW-0238">DNA-binding</keyword>
<dbReference type="InterPro" id="IPR050090">
    <property type="entry name" value="Tyrosine_recombinase_XerCD"/>
</dbReference>
<dbReference type="Proteomes" id="UP001299608">
    <property type="component" value="Unassembled WGS sequence"/>
</dbReference>
<dbReference type="InterPro" id="IPR010998">
    <property type="entry name" value="Integrase_recombinase_N"/>
</dbReference>
<dbReference type="AlphaFoldDB" id="A0AAW5C355"/>
<evidence type="ECO:0000256" key="6">
    <source>
        <dbReference type="PROSITE-ProRule" id="PRU01248"/>
    </source>
</evidence>
<organism evidence="9 10">
    <name type="scientific">Enterocloster aldenensis</name>
    <dbReference type="NCBI Taxonomy" id="358742"/>
    <lineage>
        <taxon>Bacteria</taxon>
        <taxon>Bacillati</taxon>
        <taxon>Bacillota</taxon>
        <taxon>Clostridia</taxon>
        <taxon>Lachnospirales</taxon>
        <taxon>Lachnospiraceae</taxon>
        <taxon>Enterocloster</taxon>
    </lineage>
</organism>
<dbReference type="CDD" id="cd01189">
    <property type="entry name" value="INT_ICEBs1_C_like"/>
    <property type="match status" value="1"/>
</dbReference>
<comment type="similarity">
    <text evidence="2">Belongs to the 'phage' integrase family.</text>
</comment>
<gene>
    <name evidence="9" type="ORF">L0N08_18845</name>
</gene>
<dbReference type="InterPro" id="IPR044068">
    <property type="entry name" value="CB"/>
</dbReference>
<dbReference type="GO" id="GO:0006310">
    <property type="term" value="P:DNA recombination"/>
    <property type="evidence" value="ECO:0007669"/>
    <property type="project" value="UniProtKB-KW"/>
</dbReference>
<evidence type="ECO:0000313" key="10">
    <source>
        <dbReference type="Proteomes" id="UP001299608"/>
    </source>
</evidence>
<protein>
    <submittedName>
        <fullName evidence="9">Site-specific integrase</fullName>
    </submittedName>
</protein>
<dbReference type="InterPro" id="IPR004191">
    <property type="entry name" value="Integrase_Tn916-type_DNA-bd_N"/>
</dbReference>
<dbReference type="SUPFAM" id="SSF56349">
    <property type="entry name" value="DNA breaking-rejoining enzymes"/>
    <property type="match status" value="1"/>
</dbReference>